<dbReference type="FunFam" id="4.10.520.10:FF:000001">
    <property type="entry name" value="DNA-binding protein HU"/>
    <property type="match status" value="1"/>
</dbReference>
<dbReference type="EMBL" id="CABPSK010000001">
    <property type="protein sequence ID" value="VVD65838.1"/>
    <property type="molecule type" value="Genomic_DNA"/>
</dbReference>
<dbReference type="InterPro" id="IPR000119">
    <property type="entry name" value="Hist_DNA-bd"/>
</dbReference>
<dbReference type="InterPro" id="IPR020816">
    <property type="entry name" value="Histone-like_DNA-bd_CS"/>
</dbReference>
<dbReference type="PROSITE" id="PS00045">
    <property type="entry name" value="HISTONE_LIKE"/>
    <property type="match status" value="1"/>
</dbReference>
<keyword evidence="7" id="KW-1185">Reference proteome</keyword>
<dbReference type="GO" id="GO:0030261">
    <property type="term" value="P:chromosome condensation"/>
    <property type="evidence" value="ECO:0007669"/>
    <property type="project" value="UniProtKB-KW"/>
</dbReference>
<comment type="function">
    <text evidence="1">Histone-like DNA-binding protein which is capable of wrapping DNA to stabilize it, and thus to prevent its denaturation under extreme environmental conditions.</text>
</comment>
<dbReference type="GO" id="GO:1990103">
    <property type="term" value="C:DnaA-HU complex"/>
    <property type="evidence" value="ECO:0007669"/>
    <property type="project" value="UniProtKB-ARBA"/>
</dbReference>
<evidence type="ECO:0000313" key="6">
    <source>
        <dbReference type="EMBL" id="VVD65838.1"/>
    </source>
</evidence>
<proteinExistence type="inferred from homology"/>
<evidence type="ECO:0000256" key="2">
    <source>
        <dbReference type="ARBA" id="ARBA00010529"/>
    </source>
</evidence>
<dbReference type="AlphaFoldDB" id="A0A5E4RVG0"/>
<dbReference type="GO" id="GO:0042802">
    <property type="term" value="F:identical protein binding"/>
    <property type="evidence" value="ECO:0007669"/>
    <property type="project" value="UniProtKB-ARBA"/>
</dbReference>
<evidence type="ECO:0000313" key="7">
    <source>
        <dbReference type="Proteomes" id="UP000366945"/>
    </source>
</evidence>
<dbReference type="GO" id="GO:0005829">
    <property type="term" value="C:cytosol"/>
    <property type="evidence" value="ECO:0007669"/>
    <property type="project" value="TreeGrafter"/>
</dbReference>
<dbReference type="CDD" id="cd13831">
    <property type="entry name" value="HU"/>
    <property type="match status" value="1"/>
</dbReference>
<organism evidence="6 7">
    <name type="scientific">Pandoraea pneumonica</name>
    <dbReference type="NCBI Taxonomy" id="2508299"/>
    <lineage>
        <taxon>Bacteria</taxon>
        <taxon>Pseudomonadati</taxon>
        <taxon>Pseudomonadota</taxon>
        <taxon>Betaproteobacteria</taxon>
        <taxon>Burkholderiales</taxon>
        <taxon>Burkholderiaceae</taxon>
        <taxon>Pandoraea</taxon>
    </lineage>
</organism>
<evidence type="ECO:0000256" key="4">
    <source>
        <dbReference type="ARBA" id="ARBA00023125"/>
    </source>
</evidence>
<dbReference type="InterPro" id="IPR010992">
    <property type="entry name" value="IHF-like_DNA-bd_dom_sf"/>
</dbReference>
<reference evidence="6 7" key="1">
    <citation type="submission" date="2019-08" db="EMBL/GenBank/DDBJ databases">
        <authorList>
            <person name="Peeters C."/>
        </authorList>
    </citation>
    <scope>NUCLEOTIDE SEQUENCE [LARGE SCALE GENOMIC DNA]</scope>
    <source>
        <strain evidence="6 7">LMG 31114</strain>
    </source>
</reference>
<dbReference type="PANTHER" id="PTHR33175:SF3">
    <property type="entry name" value="DNA-BINDING PROTEIN HU-BETA"/>
    <property type="match status" value="1"/>
</dbReference>
<evidence type="ECO:0000256" key="1">
    <source>
        <dbReference type="ARBA" id="ARBA00003819"/>
    </source>
</evidence>
<dbReference type="GO" id="GO:0003677">
    <property type="term" value="F:DNA binding"/>
    <property type="evidence" value="ECO:0007669"/>
    <property type="project" value="UniProtKB-KW"/>
</dbReference>
<dbReference type="Pfam" id="PF00216">
    <property type="entry name" value="Bac_DNA_binding"/>
    <property type="match status" value="1"/>
</dbReference>
<protein>
    <submittedName>
        <fullName evidence="6">DNA-binding protein HU</fullName>
    </submittedName>
</protein>
<accession>A0A5E4RVG0</accession>
<dbReference type="PANTHER" id="PTHR33175">
    <property type="entry name" value="DNA-BINDING PROTEIN HU"/>
    <property type="match status" value="1"/>
</dbReference>
<dbReference type="GO" id="GO:0006270">
    <property type="term" value="P:DNA replication initiation"/>
    <property type="evidence" value="ECO:0007669"/>
    <property type="project" value="UniProtKB-ARBA"/>
</dbReference>
<gene>
    <name evidence="6" type="ORF">PPN31114_00343</name>
</gene>
<dbReference type="SUPFAM" id="SSF47729">
    <property type="entry name" value="IHF-like DNA-binding proteins"/>
    <property type="match status" value="1"/>
</dbReference>
<dbReference type="Proteomes" id="UP000366945">
    <property type="component" value="Unassembled WGS sequence"/>
</dbReference>
<dbReference type="SMART" id="SM00411">
    <property type="entry name" value="BHL"/>
    <property type="match status" value="1"/>
</dbReference>
<evidence type="ECO:0000256" key="3">
    <source>
        <dbReference type="ARBA" id="ARBA00023067"/>
    </source>
</evidence>
<dbReference type="GO" id="GO:1990178">
    <property type="term" value="C:HU-DNA complex"/>
    <property type="evidence" value="ECO:0007669"/>
    <property type="project" value="UniProtKB-ARBA"/>
</dbReference>
<dbReference type="GO" id="GO:0006351">
    <property type="term" value="P:DNA-templated transcription"/>
    <property type="evidence" value="ECO:0007669"/>
    <property type="project" value="UniProtKB-ARBA"/>
</dbReference>
<name>A0A5E4RVG0_9BURK</name>
<dbReference type="PRINTS" id="PR01727">
    <property type="entry name" value="DNABINDINGHU"/>
</dbReference>
<sequence>MSNGKASGPSQINVKAREERLRGSIAYYPCKGVTVNKTELIDHIAGEADISKAAAGRALDALVGAVKKALKKGDDVTLVGFGTFHVTKRAARTGRNPRTGAAIKIKAAKVPKFRPGKDLKDTVN</sequence>
<dbReference type="GO" id="GO:0030527">
    <property type="term" value="F:structural constituent of chromatin"/>
    <property type="evidence" value="ECO:0007669"/>
    <property type="project" value="InterPro"/>
</dbReference>
<dbReference type="Gene3D" id="4.10.520.10">
    <property type="entry name" value="IHF-like DNA-binding proteins"/>
    <property type="match status" value="1"/>
</dbReference>
<comment type="similarity">
    <text evidence="2 5">Belongs to the bacterial histone-like protein family.</text>
</comment>
<keyword evidence="4 6" id="KW-0238">DNA-binding</keyword>
<evidence type="ECO:0000256" key="5">
    <source>
        <dbReference type="RuleBase" id="RU003939"/>
    </source>
</evidence>
<keyword evidence="3" id="KW-0226">DNA condensation</keyword>